<dbReference type="EMBL" id="CAADRM010000091">
    <property type="protein sequence ID" value="VFU14428.1"/>
    <property type="molecule type" value="Genomic_DNA"/>
</dbReference>
<evidence type="ECO:0000256" key="1">
    <source>
        <dbReference type="SAM" id="Phobius"/>
    </source>
</evidence>
<protein>
    <recommendedName>
        <fullName evidence="3">Glycine zipper domain-containing protein</fullName>
    </recommendedName>
</protein>
<gene>
    <name evidence="2" type="ORF">SCFA_290013</name>
</gene>
<feature type="transmembrane region" description="Helical" evidence="1">
    <location>
        <begin position="33"/>
        <end position="52"/>
    </location>
</feature>
<proteinExistence type="predicted"/>
<dbReference type="AlphaFoldDB" id="A0A485LZU5"/>
<name>A0A485LZU5_9ZZZZ</name>
<keyword evidence="1" id="KW-0812">Transmembrane</keyword>
<keyword evidence="1" id="KW-0472">Membrane</keyword>
<sequence length="108" mass="11381">MKKAFVTMALVLSLFVLPSTSNAQSSLEVVLWDSLLGAGIGALVGAATLAFMDHPGDHLERIAQGASIGLIGGIAFGFYEISPVFYSSVDPAGNRERIYGLRVTVPLK</sequence>
<evidence type="ECO:0008006" key="3">
    <source>
        <dbReference type="Google" id="ProtNLM"/>
    </source>
</evidence>
<organism evidence="2">
    <name type="scientific">anaerobic digester metagenome</name>
    <dbReference type="NCBI Taxonomy" id="1263854"/>
    <lineage>
        <taxon>unclassified sequences</taxon>
        <taxon>metagenomes</taxon>
        <taxon>ecological metagenomes</taxon>
    </lineage>
</organism>
<keyword evidence="1" id="KW-1133">Transmembrane helix</keyword>
<reference evidence="2" key="1">
    <citation type="submission" date="2019-03" db="EMBL/GenBank/DDBJ databases">
        <authorList>
            <person name="Hao L."/>
        </authorList>
    </citation>
    <scope>NUCLEOTIDE SEQUENCE</scope>
</reference>
<evidence type="ECO:0000313" key="2">
    <source>
        <dbReference type="EMBL" id="VFU14428.1"/>
    </source>
</evidence>
<accession>A0A485LZU5</accession>